<protein>
    <submittedName>
        <fullName evidence="1">Uncharacterized protein</fullName>
    </submittedName>
</protein>
<accession>A0A8S5RVJ0</accession>
<evidence type="ECO:0000313" key="1">
    <source>
        <dbReference type="EMBL" id="DAF42773.1"/>
    </source>
</evidence>
<organism evidence="1">
    <name type="scientific">Siphoviridae sp. ctHip2</name>
    <dbReference type="NCBI Taxonomy" id="2827830"/>
    <lineage>
        <taxon>Viruses</taxon>
        <taxon>Duplodnaviria</taxon>
        <taxon>Heunggongvirae</taxon>
        <taxon>Uroviricota</taxon>
        <taxon>Caudoviricetes</taxon>
    </lineage>
</organism>
<proteinExistence type="predicted"/>
<sequence>MLSKLPKMEDELRTHKTLYVNKVGGFFLKPDNDEIEDWDYSDTRPFVENEGLCGWLSEDGKFYECVYGAHSEVLSIYENEIKNAIYFSYGKDVYNELFEMVIKNTDSLSKKQEEWLNANYFALSEKQQDIVKGF</sequence>
<name>A0A8S5RVJ0_9CAUD</name>
<reference evidence="1" key="1">
    <citation type="journal article" date="2021" name="Proc. Natl. Acad. Sci. U.S.A.">
        <title>A Catalog of Tens of Thousands of Viruses from Human Metagenomes Reveals Hidden Associations with Chronic Diseases.</title>
        <authorList>
            <person name="Tisza M.J."/>
            <person name="Buck C.B."/>
        </authorList>
    </citation>
    <scope>NUCLEOTIDE SEQUENCE</scope>
    <source>
        <strain evidence="1">CtHip2</strain>
    </source>
</reference>
<dbReference type="EMBL" id="BK032497">
    <property type="protein sequence ID" value="DAF42773.1"/>
    <property type="molecule type" value="Genomic_DNA"/>
</dbReference>